<evidence type="ECO:0000256" key="16">
    <source>
        <dbReference type="ARBA" id="ARBA00023242"/>
    </source>
</evidence>
<dbReference type="GO" id="GO:0005737">
    <property type="term" value="C:cytoplasm"/>
    <property type="evidence" value="ECO:0007669"/>
    <property type="project" value="TreeGrafter"/>
</dbReference>
<dbReference type="OMA" id="PIEDAWE"/>
<dbReference type="Pfam" id="PF04564">
    <property type="entry name" value="U-box"/>
    <property type="match status" value="1"/>
</dbReference>
<evidence type="ECO:0000256" key="10">
    <source>
        <dbReference type="ARBA" id="ARBA00022728"/>
    </source>
</evidence>
<comment type="caution">
    <text evidence="21">The sequence shown here is derived from an EMBL/GenBank/DDBJ whole genome shotgun (WGS) entry which is preliminary data.</text>
</comment>
<evidence type="ECO:0000256" key="15">
    <source>
        <dbReference type="ARBA" id="ARBA00023204"/>
    </source>
</evidence>
<dbReference type="PANTHER" id="PTHR43995:SF1">
    <property type="entry name" value="PRE-MRNA-PROCESSING FACTOR 19"/>
    <property type="match status" value="1"/>
</dbReference>
<dbReference type="Gene3D" id="3.30.40.10">
    <property type="entry name" value="Zinc/RING finger domain, C3HC4 (zinc finger)"/>
    <property type="match status" value="1"/>
</dbReference>
<evidence type="ECO:0000256" key="17">
    <source>
        <dbReference type="PROSITE-ProRule" id="PRU00221"/>
    </source>
</evidence>
<feature type="domain" description="U-box" evidence="20">
    <location>
        <begin position="1"/>
        <end position="73"/>
    </location>
</feature>
<evidence type="ECO:0000256" key="1">
    <source>
        <dbReference type="ARBA" id="ARBA00000900"/>
    </source>
</evidence>
<dbReference type="GO" id="GO:0071006">
    <property type="term" value="C:U2-type catalytic step 1 spliceosome"/>
    <property type="evidence" value="ECO:0007669"/>
    <property type="project" value="TreeGrafter"/>
</dbReference>
<dbReference type="CDD" id="cd00200">
    <property type="entry name" value="WD40"/>
    <property type="match status" value="1"/>
</dbReference>
<dbReference type="InterPro" id="IPR055340">
    <property type="entry name" value="RING-Ubox_PRP19"/>
</dbReference>
<dbReference type="SUPFAM" id="SSF50978">
    <property type="entry name" value="WD40 repeat-like"/>
    <property type="match status" value="1"/>
</dbReference>
<organism evidence="21 22">
    <name type="scientific">Polarella glacialis</name>
    <name type="common">Dinoflagellate</name>
    <dbReference type="NCBI Taxonomy" id="89957"/>
    <lineage>
        <taxon>Eukaryota</taxon>
        <taxon>Sar</taxon>
        <taxon>Alveolata</taxon>
        <taxon>Dinophyceae</taxon>
        <taxon>Suessiales</taxon>
        <taxon>Suessiaceae</taxon>
        <taxon>Polarella</taxon>
    </lineage>
</organism>
<evidence type="ECO:0000259" key="20">
    <source>
        <dbReference type="PROSITE" id="PS51698"/>
    </source>
</evidence>
<gene>
    <name evidence="21" type="ORF">PGLA1383_LOCUS10490</name>
</gene>
<evidence type="ECO:0000313" key="22">
    <source>
        <dbReference type="Proteomes" id="UP000654075"/>
    </source>
</evidence>
<dbReference type="SUPFAM" id="SSF57850">
    <property type="entry name" value="RING/U-box"/>
    <property type="match status" value="1"/>
</dbReference>
<dbReference type="Pfam" id="PF08606">
    <property type="entry name" value="Prp19"/>
    <property type="match status" value="1"/>
</dbReference>
<dbReference type="InterPro" id="IPR019775">
    <property type="entry name" value="WD40_repeat_CS"/>
</dbReference>
<dbReference type="InterPro" id="IPR013915">
    <property type="entry name" value="Prp19_cc"/>
</dbReference>
<dbReference type="PANTHER" id="PTHR43995">
    <property type="entry name" value="PRE-MRNA-PROCESSING FACTOR 19"/>
    <property type="match status" value="1"/>
</dbReference>
<name>A0A813E1J6_POLGL</name>
<dbReference type="Pfam" id="PF24814">
    <property type="entry name" value="WD40_Prp19"/>
    <property type="match status" value="1"/>
</dbReference>
<dbReference type="InterPro" id="IPR003613">
    <property type="entry name" value="Ubox_domain"/>
</dbReference>
<feature type="compositionally biased region" description="Polar residues" evidence="19">
    <location>
        <begin position="133"/>
        <end position="146"/>
    </location>
</feature>
<dbReference type="InterPro" id="IPR038959">
    <property type="entry name" value="Prp19"/>
</dbReference>
<dbReference type="UniPathway" id="UPA00143"/>
<feature type="repeat" description="WD" evidence="17">
    <location>
        <begin position="294"/>
        <end position="335"/>
    </location>
</feature>
<sequence length="496" mass="53687">MSTIVCAISGNAAEEPVFSPKTGHVYEKRLIEKQIESSGKCPVTKEELTKDDLVDVKANKAVRPRPASATSIPGMLSLLQSEWDALMSETYELKTSLDTTRKQLSHALYQHDAACRVIARLLRERDASRGQVAQLQDQLANSTPGTGSAAGQDRETGLTPDIIKRMEELAQSLSKTRKNKNFPDLAPVADIKEFKCAGSHPIHQSTAPGILCVDVHPTDSNRIVTGGVDSQVILFDAATQKMAQKLLGHSKKVTDVLFHSGKDVVVSASADTTAKIWTCGGSDWKSAYTCAHTIRKHTAEISSLSIHPLGEYLLTASLDKSWAIHDFNTGRCVRHVKDLASGYPCMRFHPDGLILAGGTEDKTVAVWDIKEQTTVATLTGHEDAVQCLTFSGNGYYLASGSRDGTVKLWDLRKPLNIQTIKVGDGPINSVAFDTTGQYLAVGGSTLQVFNFATKSSMAETVTLGDHTAPVMGVCWSQHAKSLASVSMDRTLKIHKN</sequence>
<keyword evidence="8 18" id="KW-0507">mRNA processing</keyword>
<dbReference type="CDD" id="cd16656">
    <property type="entry name" value="RING-Ubox_PRP19"/>
    <property type="match status" value="1"/>
</dbReference>
<evidence type="ECO:0000256" key="13">
    <source>
        <dbReference type="ARBA" id="ARBA00022786"/>
    </source>
</evidence>
<dbReference type="InterPro" id="IPR001680">
    <property type="entry name" value="WD40_rpt"/>
</dbReference>
<keyword evidence="11" id="KW-0677">Repeat</keyword>
<dbReference type="Gene3D" id="2.130.10.10">
    <property type="entry name" value="YVTN repeat-like/Quinoprotein amine dehydrogenase"/>
    <property type="match status" value="1"/>
</dbReference>
<dbReference type="InterPro" id="IPR015943">
    <property type="entry name" value="WD40/YVTN_repeat-like_dom_sf"/>
</dbReference>
<dbReference type="GO" id="GO:0000398">
    <property type="term" value="P:mRNA splicing, via spliceosome"/>
    <property type="evidence" value="ECO:0007669"/>
    <property type="project" value="InterPro"/>
</dbReference>
<feature type="repeat" description="WD" evidence="17">
    <location>
        <begin position="246"/>
        <end position="277"/>
    </location>
</feature>
<dbReference type="SMART" id="SM00504">
    <property type="entry name" value="Ubox"/>
    <property type="match status" value="1"/>
</dbReference>
<keyword evidence="9 18" id="KW-0808">Transferase</keyword>
<keyword evidence="13 18" id="KW-0833">Ubl conjugation pathway</keyword>
<dbReference type="PROSITE" id="PS51698">
    <property type="entry name" value="U_BOX"/>
    <property type="match status" value="1"/>
</dbReference>
<dbReference type="OrthoDB" id="687049at2759"/>
<dbReference type="PRINTS" id="PR00320">
    <property type="entry name" value="GPROTEINBRPT"/>
</dbReference>
<evidence type="ECO:0000256" key="3">
    <source>
        <dbReference type="ARBA" id="ARBA00004906"/>
    </source>
</evidence>
<reference evidence="21" key="1">
    <citation type="submission" date="2021-02" db="EMBL/GenBank/DDBJ databases">
        <authorList>
            <person name="Dougan E. K."/>
            <person name="Rhodes N."/>
            <person name="Thang M."/>
            <person name="Chan C."/>
        </authorList>
    </citation>
    <scope>NUCLEOTIDE SEQUENCE</scope>
</reference>
<evidence type="ECO:0000256" key="8">
    <source>
        <dbReference type="ARBA" id="ARBA00022664"/>
    </source>
</evidence>
<evidence type="ECO:0000256" key="11">
    <source>
        <dbReference type="ARBA" id="ARBA00022737"/>
    </source>
</evidence>
<dbReference type="InterPro" id="IPR036322">
    <property type="entry name" value="WD40_repeat_dom_sf"/>
</dbReference>
<comment type="subcellular location">
    <subcellularLocation>
        <location evidence="2">Nucleus</location>
        <location evidence="2">Nucleoplasm</location>
    </subcellularLocation>
</comment>
<evidence type="ECO:0000256" key="4">
    <source>
        <dbReference type="ARBA" id="ARBA00006388"/>
    </source>
</evidence>
<evidence type="ECO:0000256" key="12">
    <source>
        <dbReference type="ARBA" id="ARBA00022763"/>
    </source>
</evidence>
<evidence type="ECO:0000256" key="19">
    <source>
        <dbReference type="SAM" id="MobiDB-lite"/>
    </source>
</evidence>
<comment type="pathway">
    <text evidence="3 18">Protein modification; protein ubiquitination.</text>
</comment>
<dbReference type="SMART" id="SM00320">
    <property type="entry name" value="WD40"/>
    <property type="match status" value="7"/>
</dbReference>
<dbReference type="PROSITE" id="PS00678">
    <property type="entry name" value="WD_REPEATS_1"/>
    <property type="match status" value="2"/>
</dbReference>
<dbReference type="GO" id="GO:0061630">
    <property type="term" value="F:ubiquitin protein ligase activity"/>
    <property type="evidence" value="ECO:0007669"/>
    <property type="project" value="UniProtKB-UniRule"/>
</dbReference>
<evidence type="ECO:0000256" key="2">
    <source>
        <dbReference type="ARBA" id="ARBA00004642"/>
    </source>
</evidence>
<dbReference type="InterPro" id="IPR020472">
    <property type="entry name" value="WD40_PAC1"/>
</dbReference>
<keyword evidence="7 17" id="KW-0853">WD repeat</keyword>
<dbReference type="GO" id="GO:0070534">
    <property type="term" value="P:protein K63-linked ubiquitination"/>
    <property type="evidence" value="ECO:0007669"/>
    <property type="project" value="UniProtKB-UniRule"/>
</dbReference>
<evidence type="ECO:0000256" key="9">
    <source>
        <dbReference type="ARBA" id="ARBA00022679"/>
    </source>
</evidence>
<evidence type="ECO:0000256" key="18">
    <source>
        <dbReference type="RuleBase" id="RU367101"/>
    </source>
</evidence>
<accession>A0A813E1J6</accession>
<keyword evidence="16 18" id="KW-0539">Nucleus</keyword>
<dbReference type="FunFam" id="3.30.40.10:FF:000027">
    <property type="entry name" value="Pre-mRNA-processing factor 19, putative"/>
    <property type="match status" value="1"/>
</dbReference>
<protein>
    <recommendedName>
        <fullName evidence="6 18">Pre-mRNA-processing factor 19</fullName>
        <ecNumber evidence="5 18">2.3.2.27</ecNumber>
    </recommendedName>
</protein>
<dbReference type="PROSITE" id="PS50294">
    <property type="entry name" value="WD_REPEATS_REGION"/>
    <property type="match status" value="2"/>
</dbReference>
<dbReference type="GO" id="GO:0000974">
    <property type="term" value="C:Prp19 complex"/>
    <property type="evidence" value="ECO:0007669"/>
    <property type="project" value="UniProtKB-UniRule"/>
</dbReference>
<comment type="catalytic activity">
    <reaction evidence="1 18">
        <text>S-ubiquitinyl-[E2 ubiquitin-conjugating enzyme]-L-cysteine + [acceptor protein]-L-lysine = [E2 ubiquitin-conjugating enzyme]-L-cysteine + N(6)-ubiquitinyl-[acceptor protein]-L-lysine.</text>
        <dbReference type="EC" id="2.3.2.27"/>
    </reaction>
</comment>
<feature type="region of interest" description="Disordered" evidence="19">
    <location>
        <begin position="133"/>
        <end position="156"/>
    </location>
</feature>
<dbReference type="PROSITE" id="PS50082">
    <property type="entry name" value="WD_REPEATS_2"/>
    <property type="match status" value="4"/>
</dbReference>
<evidence type="ECO:0000256" key="6">
    <source>
        <dbReference type="ARBA" id="ARBA00015618"/>
    </source>
</evidence>
<dbReference type="GO" id="GO:0005654">
    <property type="term" value="C:nucleoplasm"/>
    <property type="evidence" value="ECO:0007669"/>
    <property type="project" value="UniProtKB-SubCell"/>
</dbReference>
<comment type="subunit">
    <text evidence="18">Homotetramer.</text>
</comment>
<keyword evidence="15 18" id="KW-0234">DNA repair</keyword>
<evidence type="ECO:0000256" key="7">
    <source>
        <dbReference type="ARBA" id="ARBA00022574"/>
    </source>
</evidence>
<evidence type="ECO:0000313" key="21">
    <source>
        <dbReference type="EMBL" id="CAE8591828.1"/>
    </source>
</evidence>
<keyword evidence="10 18" id="KW-0747">Spliceosome</keyword>
<dbReference type="GO" id="GO:0006281">
    <property type="term" value="P:DNA repair"/>
    <property type="evidence" value="ECO:0007669"/>
    <property type="project" value="UniProtKB-KW"/>
</dbReference>
<keyword evidence="12 18" id="KW-0227">DNA damage</keyword>
<feature type="repeat" description="WD" evidence="17">
    <location>
        <begin position="378"/>
        <end position="419"/>
    </location>
</feature>
<dbReference type="InterPro" id="IPR013083">
    <property type="entry name" value="Znf_RING/FYVE/PHD"/>
</dbReference>
<dbReference type="EMBL" id="CAJNNV010005246">
    <property type="protein sequence ID" value="CAE8591828.1"/>
    <property type="molecule type" value="Genomic_DNA"/>
</dbReference>
<dbReference type="EC" id="2.3.2.27" evidence="5 18"/>
<evidence type="ECO:0000256" key="14">
    <source>
        <dbReference type="ARBA" id="ARBA00023187"/>
    </source>
</evidence>
<evidence type="ECO:0000256" key="5">
    <source>
        <dbReference type="ARBA" id="ARBA00012483"/>
    </source>
</evidence>
<dbReference type="Proteomes" id="UP000654075">
    <property type="component" value="Unassembled WGS sequence"/>
</dbReference>
<keyword evidence="14 18" id="KW-0508">mRNA splicing</keyword>
<feature type="repeat" description="WD" evidence="17">
    <location>
        <begin position="346"/>
        <end position="377"/>
    </location>
</feature>
<proteinExistence type="inferred from homology"/>
<comment type="function">
    <text evidence="18">Ubiquitin-protein ligase which is mainly involved pre-mRNA splicing and DNA repair. Required for pre-mRNA splicing as component of the spliceosome.</text>
</comment>
<keyword evidence="22" id="KW-1185">Reference proteome</keyword>
<dbReference type="AlphaFoldDB" id="A0A813E1J6"/>
<comment type="similarity">
    <text evidence="4 18">Belongs to the WD repeat PRP19 family.</text>
</comment>